<dbReference type="GO" id="GO:0016020">
    <property type="term" value="C:membrane"/>
    <property type="evidence" value="ECO:0007669"/>
    <property type="project" value="InterPro"/>
</dbReference>
<dbReference type="SMART" id="SM00388">
    <property type="entry name" value="HisKA"/>
    <property type="match status" value="1"/>
</dbReference>
<feature type="domain" description="Response regulatory" evidence="14">
    <location>
        <begin position="882"/>
        <end position="1006"/>
    </location>
</feature>
<evidence type="ECO:0000256" key="10">
    <source>
        <dbReference type="ARBA" id="ARBA00023316"/>
    </source>
</evidence>
<reference evidence="16 17" key="1">
    <citation type="submission" date="2018-06" db="EMBL/GenBank/DDBJ databases">
        <title>Whole genome sequencing of Candida tropicalis (genome annotated by CSBL at Korea University).</title>
        <authorList>
            <person name="Ahn J."/>
        </authorList>
    </citation>
    <scope>NUCLEOTIDE SEQUENCE [LARGE SCALE GENOMIC DNA]</scope>
    <source>
        <strain evidence="16 17">ATCC 20962</strain>
    </source>
</reference>
<dbReference type="Gene3D" id="3.40.50.2300">
    <property type="match status" value="1"/>
</dbReference>
<evidence type="ECO:0000259" key="15">
    <source>
        <dbReference type="PROSITE" id="PS50885"/>
    </source>
</evidence>
<feature type="domain" description="HAMP" evidence="15">
    <location>
        <begin position="439"/>
        <end position="491"/>
    </location>
</feature>
<dbReference type="CDD" id="cd17546">
    <property type="entry name" value="REC_hyHK_CKI1_RcsC-like"/>
    <property type="match status" value="1"/>
</dbReference>
<keyword evidence="3 11" id="KW-0597">Phosphoprotein</keyword>
<dbReference type="SMART" id="SM00387">
    <property type="entry name" value="HATPase_c"/>
    <property type="match status" value="1"/>
</dbReference>
<keyword evidence="17" id="KW-1185">Reference proteome</keyword>
<evidence type="ECO:0000256" key="1">
    <source>
        <dbReference type="ARBA" id="ARBA00000085"/>
    </source>
</evidence>
<keyword evidence="10" id="KW-0961">Cell wall biogenesis/degradation</keyword>
<comment type="caution">
    <text evidence="16">The sequence shown here is derived from an EMBL/GenBank/DDBJ whole genome shotgun (WGS) entry which is preliminary data.</text>
</comment>
<gene>
    <name evidence="16" type="primary">NIK1</name>
    <name evidence="16" type="ORF">Cantr_01145</name>
</gene>
<feature type="domain" description="HAMP" evidence="15">
    <location>
        <begin position="163"/>
        <end position="215"/>
    </location>
</feature>
<dbReference type="InterPro" id="IPR004358">
    <property type="entry name" value="Sig_transdc_His_kin-like_C"/>
</dbReference>
<keyword evidence="9" id="KW-0902">Two-component regulatory system</keyword>
<dbReference type="PROSITE" id="PS50109">
    <property type="entry name" value="HIS_KIN"/>
    <property type="match status" value="1"/>
</dbReference>
<dbReference type="Pfam" id="PF00672">
    <property type="entry name" value="HAMP"/>
    <property type="match status" value="2"/>
</dbReference>
<evidence type="ECO:0000256" key="7">
    <source>
        <dbReference type="ARBA" id="ARBA00022777"/>
    </source>
</evidence>
<dbReference type="FunFam" id="1.20.120.1530:FF:000002">
    <property type="entry name" value="Two-component osmosensing histidine kinase"/>
    <property type="match status" value="1"/>
</dbReference>
<dbReference type="PROSITE" id="PS50885">
    <property type="entry name" value="HAMP"/>
    <property type="match status" value="5"/>
</dbReference>
<keyword evidence="5" id="KW-0677">Repeat</keyword>
<organism evidence="16 17">
    <name type="scientific">Candida viswanathii</name>
    <dbReference type="NCBI Taxonomy" id="5486"/>
    <lineage>
        <taxon>Eukaryota</taxon>
        <taxon>Fungi</taxon>
        <taxon>Dikarya</taxon>
        <taxon>Ascomycota</taxon>
        <taxon>Saccharomycotina</taxon>
        <taxon>Pichiomycetes</taxon>
        <taxon>Debaryomycetaceae</taxon>
        <taxon>Candida/Lodderomyces clade</taxon>
        <taxon>Candida</taxon>
    </lineage>
</organism>
<dbReference type="PRINTS" id="PR00344">
    <property type="entry name" value="BCTRLSENSOR"/>
</dbReference>
<evidence type="ECO:0000256" key="12">
    <source>
        <dbReference type="SAM" id="MobiDB-lite"/>
    </source>
</evidence>
<keyword evidence="6" id="KW-0547">Nucleotide-binding</keyword>
<evidence type="ECO:0000313" key="17">
    <source>
        <dbReference type="Proteomes" id="UP000253472"/>
    </source>
</evidence>
<dbReference type="FunFam" id="1.10.287.130:FF:000002">
    <property type="entry name" value="Two-component osmosensing histidine kinase"/>
    <property type="match status" value="1"/>
</dbReference>
<dbReference type="InterPro" id="IPR003594">
    <property type="entry name" value="HATPase_dom"/>
</dbReference>
<evidence type="ECO:0000256" key="2">
    <source>
        <dbReference type="ARBA" id="ARBA00012438"/>
    </source>
</evidence>
<dbReference type="SUPFAM" id="SSF58104">
    <property type="entry name" value="Methyl-accepting chemotaxis protein (MCP) signaling domain"/>
    <property type="match status" value="1"/>
</dbReference>
<dbReference type="SUPFAM" id="SSF47384">
    <property type="entry name" value="Homodimeric domain of signal transducing histidine kinase"/>
    <property type="match status" value="1"/>
</dbReference>
<dbReference type="GO" id="GO:0071555">
    <property type="term" value="P:cell wall organization"/>
    <property type="evidence" value="ECO:0007669"/>
    <property type="project" value="UniProtKB-KW"/>
</dbReference>
<dbReference type="GO" id="GO:0005524">
    <property type="term" value="F:ATP binding"/>
    <property type="evidence" value="ECO:0007669"/>
    <property type="project" value="UniProtKB-KW"/>
</dbReference>
<keyword evidence="8" id="KW-0067">ATP-binding</keyword>
<feature type="domain" description="HAMP" evidence="15">
    <location>
        <begin position="255"/>
        <end position="307"/>
    </location>
</feature>
<evidence type="ECO:0000256" key="4">
    <source>
        <dbReference type="ARBA" id="ARBA00022679"/>
    </source>
</evidence>
<dbReference type="EMBL" id="QLNQ01000020">
    <property type="protein sequence ID" value="RCK65640.1"/>
    <property type="molecule type" value="Genomic_DNA"/>
</dbReference>
<evidence type="ECO:0000256" key="8">
    <source>
        <dbReference type="ARBA" id="ARBA00022840"/>
    </source>
</evidence>
<evidence type="ECO:0000259" key="13">
    <source>
        <dbReference type="PROSITE" id="PS50109"/>
    </source>
</evidence>
<keyword evidence="4" id="KW-0808">Transferase</keyword>
<dbReference type="CDD" id="cd00082">
    <property type="entry name" value="HisKA"/>
    <property type="match status" value="1"/>
</dbReference>
<dbReference type="CDD" id="cd16922">
    <property type="entry name" value="HATPase_EvgS-ArcB-TorS-like"/>
    <property type="match status" value="1"/>
</dbReference>
<keyword evidence="7 16" id="KW-0418">Kinase</keyword>
<dbReference type="Pfam" id="PF00072">
    <property type="entry name" value="Response_reg"/>
    <property type="match status" value="1"/>
</dbReference>
<dbReference type="Proteomes" id="UP000253472">
    <property type="component" value="Unassembled WGS sequence"/>
</dbReference>
<feature type="compositionally biased region" description="Polar residues" evidence="12">
    <location>
        <begin position="1057"/>
        <end position="1091"/>
    </location>
</feature>
<evidence type="ECO:0000259" key="14">
    <source>
        <dbReference type="PROSITE" id="PS50110"/>
    </source>
</evidence>
<dbReference type="OrthoDB" id="10266508at2759"/>
<dbReference type="Gene3D" id="3.30.565.10">
    <property type="entry name" value="Histidine kinase-like ATPase, C-terminal domain"/>
    <property type="match status" value="1"/>
</dbReference>
<dbReference type="InterPro" id="IPR036890">
    <property type="entry name" value="HATPase_C_sf"/>
</dbReference>
<dbReference type="Pfam" id="PF00512">
    <property type="entry name" value="HisKA"/>
    <property type="match status" value="1"/>
</dbReference>
<protein>
    <recommendedName>
        <fullName evidence="2">histidine kinase</fullName>
        <ecNumber evidence="2">2.7.13.3</ecNumber>
    </recommendedName>
</protein>
<dbReference type="InterPro" id="IPR001789">
    <property type="entry name" value="Sig_transdc_resp-reg_receiver"/>
</dbReference>
<evidence type="ECO:0000256" key="9">
    <source>
        <dbReference type="ARBA" id="ARBA00023012"/>
    </source>
</evidence>
<dbReference type="InterPro" id="IPR036097">
    <property type="entry name" value="HisK_dim/P_sf"/>
</dbReference>
<dbReference type="GO" id="GO:0000155">
    <property type="term" value="F:phosphorelay sensor kinase activity"/>
    <property type="evidence" value="ECO:0007669"/>
    <property type="project" value="InterPro"/>
</dbReference>
<dbReference type="SMART" id="SM00304">
    <property type="entry name" value="HAMP"/>
    <property type="match status" value="5"/>
</dbReference>
<evidence type="ECO:0000313" key="16">
    <source>
        <dbReference type="EMBL" id="RCK65640.1"/>
    </source>
</evidence>
<feature type="domain" description="HAMP" evidence="15">
    <location>
        <begin position="69"/>
        <end position="124"/>
    </location>
</feature>
<dbReference type="GO" id="GO:0071474">
    <property type="term" value="P:cellular hyperosmotic response"/>
    <property type="evidence" value="ECO:0007669"/>
    <property type="project" value="TreeGrafter"/>
</dbReference>
<dbReference type="AlphaFoldDB" id="A0A367YIW1"/>
<dbReference type="SUPFAM" id="SSF158472">
    <property type="entry name" value="HAMP domain-like"/>
    <property type="match status" value="1"/>
</dbReference>
<dbReference type="FunFam" id="1.20.120.1530:FF:000001">
    <property type="entry name" value="Two-component osmosensing histidine kinase"/>
    <property type="match status" value="1"/>
</dbReference>
<dbReference type="Pfam" id="PF02518">
    <property type="entry name" value="HATPase_c"/>
    <property type="match status" value="1"/>
</dbReference>
<evidence type="ECO:0000256" key="11">
    <source>
        <dbReference type="PROSITE-ProRule" id="PRU00169"/>
    </source>
</evidence>
<evidence type="ECO:0000256" key="3">
    <source>
        <dbReference type="ARBA" id="ARBA00022553"/>
    </source>
</evidence>
<dbReference type="PANTHER" id="PTHR45339:SF1">
    <property type="entry name" value="HYBRID SIGNAL TRANSDUCTION HISTIDINE KINASE J"/>
    <property type="match status" value="1"/>
</dbReference>
<dbReference type="GO" id="GO:1900445">
    <property type="term" value="P:positive regulation of filamentous growth of a population of unicellular organisms in response to biotic stimulus"/>
    <property type="evidence" value="ECO:0007669"/>
    <property type="project" value="UniProtKB-ARBA"/>
</dbReference>
<dbReference type="SUPFAM" id="SSF52172">
    <property type="entry name" value="CheY-like"/>
    <property type="match status" value="1"/>
</dbReference>
<evidence type="ECO:0000256" key="5">
    <source>
        <dbReference type="ARBA" id="ARBA00022737"/>
    </source>
</evidence>
<dbReference type="InterPro" id="IPR003661">
    <property type="entry name" value="HisK_dim/P_dom"/>
</dbReference>
<dbReference type="GO" id="GO:0097308">
    <property type="term" value="P:cellular response to farnesol"/>
    <property type="evidence" value="ECO:0007669"/>
    <property type="project" value="UniProtKB-ARBA"/>
</dbReference>
<evidence type="ECO:0000256" key="6">
    <source>
        <dbReference type="ARBA" id="ARBA00022741"/>
    </source>
</evidence>
<dbReference type="InterPro" id="IPR005467">
    <property type="entry name" value="His_kinase_dom"/>
</dbReference>
<dbReference type="Gene3D" id="1.20.120.1530">
    <property type="match status" value="3"/>
</dbReference>
<dbReference type="SMART" id="SM00448">
    <property type="entry name" value="REC"/>
    <property type="match status" value="1"/>
</dbReference>
<dbReference type="STRING" id="5486.A0A367YIW1"/>
<sequence length="1138" mass="124452">MLSTATASHTTTTTSSYSQDEVLKILQDPDLYQQHYKDIRNDLIKHISHQNLTINDYKNELETSKTANKAFQQALSEIGTVVISVAMGDLSKKVEIHTVENDPEILKVKITINTMMDQLQTFANEVTKVATEVANGELGGQAKNDGSVGIWRSLTDNVNIMALNLTNQVREIADVTRAVARGDLSRKINVHAQGEILQLQRTINTMVDQLRTFAFEVSKVARDVGVLGILGGQALIENVEGIWKELTDNVNAMALNLTTQVRNIANVTTAVAKGDLSKKVTADCKGEILNLKLTINQMVDRLQNFALAVTTLSREVGTLGILGGQANVQDVEGAWKQVTENVNLMATNLTNQVRSIATVTTAVAHGDLSQKIDVHAQGEILQLKNTINKMVDSLQLFASEVSKVAQDVGINGKLGIQAQVSDVDGLWKEITSNVNTMASNLTSQVRAFAQITAAATDGDFTRFITVEALGEMDALKTKINQMVFNLRESLQRNTAAREAAELANSAKSEFLANMSHEIRTPLNGIIGMTQLSLDTELTQYQREMLSIVHNLANSLLTIIDDILDISKIEANRMTVEQIDFSLRGTVFGALKTLAVKAIEKNLDLTYQCDSSFPDNLIGDSFRLRQVILNLAGNAIKFTKEGKVSVSVKKSDKIGEDSEKLLLEVCVSDTGIGIEKDKLGLIFDTFCQADGSTTRKFGGTGLGLSISKQLIHLMGGEIWVTSEYGSGSNFYFTVSVSPSNIRYTRQTEQLLPFSSHYVLFVSTEHSDEELQEIGDGIIELGLNPIIVRNIDDANLSEPIKYDIIMIDSIETAKKLRLLSEVKYIPLVLVHHSIPQLNMRVCIDLGISSYGNTPCSITDLASAIIPALESRSISQNSDESVSYKILLAEDNLVNQKLAVRILEKQGHQIEVVENGLEAYEAIKKNKYDVVLMDVQMPVMGGFEATEKIRQWEKKSNPIDSLSFRTPIIALTAHAMLGDREKSLAKGMDDYVSKPLKPKLLMQTINKCIHNINQLKELSKQNNNNRTSDFAKNLKKGAIKGGSGTLLSSLGNSPTGSSSKNAVTPNRNNGYSTASSLDLSRTGSPVRSHSNESIPSRPGPFVQGKRSATETSISFISGSDDKITEIVGDVSETEGRDVTDI</sequence>
<feature type="domain" description="HAMP" evidence="15">
    <location>
        <begin position="347"/>
        <end position="399"/>
    </location>
</feature>
<dbReference type="FunFam" id="3.30.565.10:FF:000015">
    <property type="entry name" value="Two-component osmosensing histidine kinase"/>
    <property type="match status" value="1"/>
</dbReference>
<comment type="catalytic activity">
    <reaction evidence="1">
        <text>ATP + protein L-histidine = ADP + protein N-phospho-L-histidine.</text>
        <dbReference type="EC" id="2.7.13.3"/>
    </reaction>
</comment>
<dbReference type="Pfam" id="PF18947">
    <property type="entry name" value="HAMP_2"/>
    <property type="match status" value="1"/>
</dbReference>
<feature type="compositionally biased region" description="Low complexity" evidence="12">
    <location>
        <begin position="1042"/>
        <end position="1056"/>
    </location>
</feature>
<feature type="domain" description="Histidine kinase" evidence="13">
    <location>
        <begin position="513"/>
        <end position="737"/>
    </location>
</feature>
<proteinExistence type="predicted"/>
<dbReference type="EC" id="2.7.13.3" evidence="2"/>
<feature type="region of interest" description="Disordered" evidence="12">
    <location>
        <begin position="1042"/>
        <end position="1107"/>
    </location>
</feature>
<dbReference type="Gene3D" id="1.10.287.130">
    <property type="match status" value="1"/>
</dbReference>
<dbReference type="GO" id="GO:0036180">
    <property type="term" value="P:filamentous growth of a population of unicellular organisms in response to biotic stimulus"/>
    <property type="evidence" value="ECO:0007669"/>
    <property type="project" value="UniProtKB-ARBA"/>
</dbReference>
<dbReference type="CDD" id="cd06225">
    <property type="entry name" value="HAMP"/>
    <property type="match status" value="3"/>
</dbReference>
<name>A0A367YIW1_9ASCO</name>
<dbReference type="InterPro" id="IPR003660">
    <property type="entry name" value="HAMP_dom"/>
</dbReference>
<dbReference type="InterPro" id="IPR011006">
    <property type="entry name" value="CheY-like_superfamily"/>
</dbReference>
<dbReference type="PROSITE" id="PS50110">
    <property type="entry name" value="RESPONSE_REGULATORY"/>
    <property type="match status" value="1"/>
</dbReference>
<dbReference type="PANTHER" id="PTHR45339">
    <property type="entry name" value="HYBRID SIGNAL TRANSDUCTION HISTIDINE KINASE J"/>
    <property type="match status" value="1"/>
</dbReference>
<accession>A0A367YIW1</accession>
<dbReference type="SUPFAM" id="SSF55874">
    <property type="entry name" value="ATPase domain of HSP90 chaperone/DNA topoisomerase II/histidine kinase"/>
    <property type="match status" value="1"/>
</dbReference>
<feature type="modified residue" description="4-aspartylphosphate" evidence="11">
    <location>
        <position position="931"/>
    </location>
</feature>